<keyword evidence="1 3" id="KW-0663">Pyridoxal phosphate</keyword>
<dbReference type="Pfam" id="PF01041">
    <property type="entry name" value="DegT_DnrJ_EryC1"/>
    <property type="match status" value="1"/>
</dbReference>
<dbReference type="CDD" id="cd00616">
    <property type="entry name" value="AHBA_syn"/>
    <property type="match status" value="1"/>
</dbReference>
<protein>
    <submittedName>
        <fullName evidence="5">dTDP-3-amino-3,6-dideoxy-alpha-D-galactopyranose transaminase</fullName>
        <ecNumber evidence="5">2.6.1.90</ecNumber>
    </submittedName>
</protein>
<evidence type="ECO:0000259" key="4">
    <source>
        <dbReference type="Pfam" id="PF05523"/>
    </source>
</evidence>
<dbReference type="Proteomes" id="UP000031258">
    <property type="component" value="Unassembled WGS sequence"/>
</dbReference>
<comment type="caution">
    <text evidence="5">The sequence shown here is derived from an EMBL/GenBank/DDBJ whole genome shotgun (WGS) entry which is preliminary data.</text>
</comment>
<evidence type="ECO:0000313" key="6">
    <source>
        <dbReference type="Proteomes" id="UP000031258"/>
    </source>
</evidence>
<evidence type="ECO:0000313" key="5">
    <source>
        <dbReference type="EMBL" id="KIE04798.1"/>
    </source>
</evidence>
<dbReference type="InterPro" id="IPR015421">
    <property type="entry name" value="PyrdxlP-dep_Trfase_major"/>
</dbReference>
<keyword evidence="6" id="KW-1185">Reference proteome</keyword>
<dbReference type="InterPro" id="IPR008894">
    <property type="entry name" value="QdtA_cupin_dom"/>
</dbReference>
<dbReference type="GO" id="GO:0000271">
    <property type="term" value="P:polysaccharide biosynthetic process"/>
    <property type="evidence" value="ECO:0007669"/>
    <property type="project" value="TreeGrafter"/>
</dbReference>
<reference evidence="5 6" key="1">
    <citation type="submission" date="2014-11" db="EMBL/GenBank/DDBJ databases">
        <title>A Rickettsiales Symbiont of Amoebae With Ancient Features.</title>
        <authorList>
            <person name="Schulz F."/>
            <person name="Martijn J."/>
            <person name="Wascher F."/>
            <person name="Kostanjsek R."/>
            <person name="Ettema T.J."/>
            <person name="Horn M."/>
        </authorList>
    </citation>
    <scope>NUCLEOTIDE SEQUENCE [LARGE SCALE GENOMIC DNA]</scope>
    <source>
        <strain evidence="5 6">UWC36</strain>
    </source>
</reference>
<dbReference type="GO" id="GO:0008483">
    <property type="term" value="F:transaminase activity"/>
    <property type="evidence" value="ECO:0007669"/>
    <property type="project" value="UniProtKB-KW"/>
</dbReference>
<organism evidence="5 6">
    <name type="scientific">Candidatus Jidaibacter acanthamoebae</name>
    <dbReference type="NCBI Taxonomy" id="86105"/>
    <lineage>
        <taxon>Bacteria</taxon>
        <taxon>Pseudomonadati</taxon>
        <taxon>Pseudomonadota</taxon>
        <taxon>Alphaproteobacteria</taxon>
        <taxon>Rickettsiales</taxon>
        <taxon>Candidatus Midichloriaceae</taxon>
        <taxon>Candidatus Jidaibacter</taxon>
    </lineage>
</organism>
<dbReference type="CDD" id="cd20292">
    <property type="entry name" value="cupin_QdtA-like"/>
    <property type="match status" value="1"/>
</dbReference>
<dbReference type="InterPro" id="IPR014710">
    <property type="entry name" value="RmlC-like_jellyroll"/>
</dbReference>
<dbReference type="EMBL" id="JSWE01000145">
    <property type="protein sequence ID" value="KIE04798.1"/>
    <property type="molecule type" value="Genomic_DNA"/>
</dbReference>
<dbReference type="OrthoDB" id="9768668at2"/>
<feature type="domain" description="Sugar 3,4-ketoisomerase QdtA cupin" evidence="4">
    <location>
        <begin position="11"/>
        <end position="135"/>
    </location>
</feature>
<dbReference type="Gene3D" id="2.60.120.10">
    <property type="entry name" value="Jelly Rolls"/>
    <property type="match status" value="1"/>
</dbReference>
<evidence type="ECO:0000256" key="3">
    <source>
        <dbReference type="RuleBase" id="RU004508"/>
    </source>
</evidence>
<keyword evidence="5" id="KW-0808">Transferase</keyword>
<dbReference type="AlphaFoldDB" id="A0A0C1QKZ7"/>
<comment type="similarity">
    <text evidence="2 3">Belongs to the DegT/DnrJ/EryC1 family.</text>
</comment>
<dbReference type="InterPro" id="IPR011051">
    <property type="entry name" value="RmlC_Cupin_sf"/>
</dbReference>
<dbReference type="FunFam" id="3.40.640.10:FF:000089">
    <property type="entry name" value="Aminotransferase, DegT/DnrJ/EryC1/StrS family"/>
    <property type="match status" value="1"/>
</dbReference>
<proteinExistence type="inferred from homology"/>
<dbReference type="InterPro" id="IPR000653">
    <property type="entry name" value="DegT/StrS_aminotransferase"/>
</dbReference>
<dbReference type="EC" id="2.6.1.90" evidence="5"/>
<dbReference type="Pfam" id="PF05523">
    <property type="entry name" value="FdtA"/>
    <property type="match status" value="1"/>
</dbReference>
<dbReference type="STRING" id="86105.NF27_FW00120"/>
<keyword evidence="5" id="KW-0032">Aminotransferase</keyword>
<sequence>MKNNLCNTPTQISLKSIEDERGILTSAQFQQDFPFTIKRIYYIYNNHENIARGFHAHKTLWQCMIPIAGSFKLTFIGKGEKHQFYLDQPSSAVLVPPGYWREITDFAPNTVCLVLASEVFDENDYIRSLEEFKKWEQEQNTKLQAVPFLDLKRYYDHIGQELLVGCEEVLKSGCYISGSELSNFEQEFAKYCGVNFAIGVGNGLDAISITMQAWGIGEGDEVIVPCNSFIATALGISKIGADPVLVDVDETTYNIDIEKLKSAITPRTKAIALVHLYGQPADMDLINTVAKQYNLKVFEDAAQAHGAEYKGRRCGSLGDAAGFSFYPTKNLGGFGDGGMITTNDAELAKKLRCLSNYGSSEKYHHTLLGTNSRLDEIQAKLLSTKLKYLEDWNQNRAQLAKIYYEQLNNIEDLVLPYVPEWAKPVWHVYTIRVLNNKRPLLIEWLKAHKVGYNIHYPVPIHLQVCYRNLEYTQGDFPVSESLSNEIISLPLDPYHSKVEIEYVASMVKTFFDNNK</sequence>
<dbReference type="PATRIC" id="fig|86105.3.peg.1412"/>
<gene>
    <name evidence="5" type="primary">fdtB_2</name>
    <name evidence="5" type="ORF">NF27_FW00120</name>
</gene>
<dbReference type="PANTHER" id="PTHR30244:SF36">
    <property type="entry name" value="3-OXO-GLUCOSE-6-PHOSPHATE:GLUTAMATE AMINOTRANSFERASE"/>
    <property type="match status" value="1"/>
</dbReference>
<dbReference type="InterPro" id="IPR015422">
    <property type="entry name" value="PyrdxlP-dep_Trfase_small"/>
</dbReference>
<name>A0A0C1QKZ7_9RICK</name>
<dbReference type="PANTHER" id="PTHR30244">
    <property type="entry name" value="TRANSAMINASE"/>
    <property type="match status" value="1"/>
</dbReference>
<dbReference type="InterPro" id="IPR015424">
    <property type="entry name" value="PyrdxlP-dep_Trfase"/>
</dbReference>
<evidence type="ECO:0000256" key="1">
    <source>
        <dbReference type="ARBA" id="ARBA00022898"/>
    </source>
</evidence>
<dbReference type="RefSeq" id="WP_084212879.1">
    <property type="nucleotide sequence ID" value="NZ_JSWE01000145.1"/>
</dbReference>
<evidence type="ECO:0000256" key="2">
    <source>
        <dbReference type="ARBA" id="ARBA00037999"/>
    </source>
</evidence>
<dbReference type="GO" id="GO:0030170">
    <property type="term" value="F:pyridoxal phosphate binding"/>
    <property type="evidence" value="ECO:0007669"/>
    <property type="project" value="UniProtKB-ARBA"/>
</dbReference>
<dbReference type="SUPFAM" id="SSF53383">
    <property type="entry name" value="PLP-dependent transferases"/>
    <property type="match status" value="1"/>
</dbReference>
<dbReference type="Gene3D" id="3.90.1150.10">
    <property type="entry name" value="Aspartate Aminotransferase, domain 1"/>
    <property type="match status" value="1"/>
</dbReference>
<accession>A0A0C1QKZ7</accession>
<dbReference type="Gene3D" id="3.40.640.10">
    <property type="entry name" value="Type I PLP-dependent aspartate aminotransferase-like (Major domain)"/>
    <property type="match status" value="1"/>
</dbReference>
<dbReference type="SUPFAM" id="SSF51182">
    <property type="entry name" value="RmlC-like cupins"/>
    <property type="match status" value="1"/>
</dbReference>